<dbReference type="GO" id="GO:0005886">
    <property type="term" value="C:plasma membrane"/>
    <property type="evidence" value="ECO:0007669"/>
    <property type="project" value="UniProtKB-SubCell"/>
</dbReference>
<dbReference type="InterPro" id="IPR000067">
    <property type="entry name" value="FlgMring_FliF"/>
</dbReference>
<evidence type="ECO:0000256" key="6">
    <source>
        <dbReference type="ARBA" id="ARBA00022989"/>
    </source>
</evidence>
<dbReference type="InterPro" id="IPR045851">
    <property type="entry name" value="AMP-bd_C_sf"/>
</dbReference>
<evidence type="ECO:0000256" key="10">
    <source>
        <dbReference type="SAM" id="MobiDB-lite"/>
    </source>
</evidence>
<dbReference type="InterPro" id="IPR013556">
    <property type="entry name" value="Flag_M-ring_C"/>
</dbReference>
<evidence type="ECO:0000256" key="11">
    <source>
        <dbReference type="SAM" id="Phobius"/>
    </source>
</evidence>
<dbReference type="PANTHER" id="PTHR30046:SF0">
    <property type="entry name" value="FLAGELLAR M-RING PROTEIN"/>
    <property type="match status" value="1"/>
</dbReference>
<keyword evidence="15" id="KW-1185">Reference proteome</keyword>
<dbReference type="Pfam" id="PF01514">
    <property type="entry name" value="YscJ_FliF"/>
    <property type="match status" value="1"/>
</dbReference>
<dbReference type="OrthoDB" id="8554211at2"/>
<dbReference type="PIRSF" id="PIRSF004862">
    <property type="entry name" value="FliF"/>
    <property type="match status" value="1"/>
</dbReference>
<accession>A0A4Q9H4R7</accession>
<evidence type="ECO:0000256" key="7">
    <source>
        <dbReference type="ARBA" id="ARBA00023136"/>
    </source>
</evidence>
<comment type="caution">
    <text evidence="14">The sequence shown here is derived from an EMBL/GenBank/DDBJ whole genome shotgun (WGS) entry which is preliminary data.</text>
</comment>
<proteinExistence type="inferred from homology"/>
<evidence type="ECO:0000256" key="5">
    <source>
        <dbReference type="ARBA" id="ARBA00022692"/>
    </source>
</evidence>
<sequence length="595" mass="62873">MDVTLAQPQALATSPASPVAVVEAPPPEGFVQRVMALSPQRKMMLGGGLAALVALTLMMVVYSHQPDYKVLYTNLSDKDGGAILAQLQQMNVPYKHADGGAAILVPADKVHDVRLKLATAGYPKGSVVGFELMETQKFGVTQFQERLNFQRGLEGELTRSIQALSGVESARVHLALPNQNGFFREQQKASASVVLTLHPGRVLDKGQIAGIVHLVSSSVPEMSPKAVSVVDQSGSLLAGMAEGMQDNSNSGLDAQQLLYVRQMENKLTDRVRELLEPVVGKDNLRAQVTADIDFSQIESTAEEYKPNQNVNTAAVRSQQSSEQMGAGGNANATGVPGAMSNQPPTPATAPVNGASAPLQGAPGANGAGGTMRRDNVTNYEVDRTVRVTRNSTGNVRRLTAAVVVNHITKTDAKGKTTTEPPTQEELDKLTALVKETVGFNEQRGDSVKVVAAPFQPVKDDVVEVPFYKQPEMIDLLKTLALPLAFMGLAGIVVFGAIKPALQAAKPLPPVEPEKATAGLNAVVDDANDLPELTALGPDGQPLQGAAAQAALAEGQNLPALEGPDTDPRLVSARKLAKDNPVAMATLMRGWINNDA</sequence>
<feature type="transmembrane region" description="Helical" evidence="11">
    <location>
        <begin position="43"/>
        <end position="62"/>
    </location>
</feature>
<dbReference type="AlphaFoldDB" id="A0A4Q9H4R7"/>
<feature type="transmembrane region" description="Helical" evidence="11">
    <location>
        <begin position="479"/>
        <end position="497"/>
    </location>
</feature>
<dbReference type="PRINTS" id="PR01009">
    <property type="entry name" value="FLGMRINGFLIF"/>
</dbReference>
<comment type="similarity">
    <text evidence="3 9">Belongs to the FliF family.</text>
</comment>
<gene>
    <name evidence="14" type="primary">fliF</name>
    <name evidence="14" type="ORF">EYS42_00295</name>
</gene>
<name>A0A4Q9H4R7_9BURK</name>
<keyword evidence="14" id="KW-0282">Flagellum</keyword>
<keyword evidence="8 9" id="KW-0975">Bacterial flagellum</keyword>
<keyword evidence="7 11" id="KW-0472">Membrane</keyword>
<keyword evidence="6 11" id="KW-1133">Transmembrane helix</keyword>
<evidence type="ECO:0000256" key="1">
    <source>
        <dbReference type="ARBA" id="ARBA00004117"/>
    </source>
</evidence>
<feature type="domain" description="Flagellar M-ring N-terminal" evidence="12">
    <location>
        <begin position="64"/>
        <end position="238"/>
    </location>
</feature>
<dbReference type="GO" id="GO:0003774">
    <property type="term" value="F:cytoskeletal motor activity"/>
    <property type="evidence" value="ECO:0007669"/>
    <property type="project" value="InterPro"/>
</dbReference>
<feature type="domain" description="Flagellar M-ring C-terminal" evidence="13">
    <location>
        <begin position="275"/>
        <end position="454"/>
    </location>
</feature>
<dbReference type="Proteomes" id="UP000292120">
    <property type="component" value="Unassembled WGS sequence"/>
</dbReference>
<feature type="compositionally biased region" description="Polar residues" evidence="10">
    <location>
        <begin position="308"/>
        <end position="323"/>
    </location>
</feature>
<evidence type="ECO:0000256" key="9">
    <source>
        <dbReference type="PIRNR" id="PIRNR004862"/>
    </source>
</evidence>
<evidence type="ECO:0000313" key="14">
    <source>
        <dbReference type="EMBL" id="TBO33935.1"/>
    </source>
</evidence>
<dbReference type="GO" id="GO:0009431">
    <property type="term" value="C:bacterial-type flagellum basal body, MS ring"/>
    <property type="evidence" value="ECO:0007669"/>
    <property type="project" value="InterPro"/>
</dbReference>
<dbReference type="EMBL" id="SIXI01000001">
    <property type="protein sequence ID" value="TBO33935.1"/>
    <property type="molecule type" value="Genomic_DNA"/>
</dbReference>
<keyword evidence="4" id="KW-1003">Cell membrane</keyword>
<evidence type="ECO:0000256" key="2">
    <source>
        <dbReference type="ARBA" id="ARBA00004651"/>
    </source>
</evidence>
<dbReference type="InterPro" id="IPR006182">
    <property type="entry name" value="FliF_N_dom"/>
</dbReference>
<dbReference type="InterPro" id="IPR043427">
    <property type="entry name" value="YscJ/FliF"/>
</dbReference>
<keyword evidence="14" id="KW-0969">Cilium</keyword>
<dbReference type="GO" id="GO:0071973">
    <property type="term" value="P:bacterial-type flagellum-dependent cell motility"/>
    <property type="evidence" value="ECO:0007669"/>
    <property type="project" value="InterPro"/>
</dbReference>
<evidence type="ECO:0000259" key="12">
    <source>
        <dbReference type="Pfam" id="PF01514"/>
    </source>
</evidence>
<dbReference type="RefSeq" id="WP_130965884.1">
    <property type="nucleotide sequence ID" value="NZ_SIXI01000001.1"/>
</dbReference>
<feature type="region of interest" description="Disordered" evidence="10">
    <location>
        <begin position="308"/>
        <end position="375"/>
    </location>
</feature>
<comment type="subcellular location">
    <subcellularLocation>
        <location evidence="1 9">Bacterial flagellum basal body</location>
    </subcellularLocation>
    <subcellularLocation>
        <location evidence="2">Cell membrane</location>
        <topology evidence="2">Multi-pass membrane protein</topology>
    </subcellularLocation>
</comment>
<reference evidence="14 15" key="1">
    <citation type="submission" date="2019-02" db="EMBL/GenBank/DDBJ databases">
        <title>Aquabacterium sp. strain KMB7.</title>
        <authorList>
            <person name="Chen W.-M."/>
        </authorList>
    </citation>
    <scope>NUCLEOTIDE SEQUENCE [LARGE SCALE GENOMIC DNA]</scope>
    <source>
        <strain evidence="14 15">KMB7</strain>
    </source>
</reference>
<comment type="function">
    <text evidence="9">The M ring may be actively involved in energy transduction.</text>
</comment>
<evidence type="ECO:0000313" key="15">
    <source>
        <dbReference type="Proteomes" id="UP000292120"/>
    </source>
</evidence>
<organism evidence="14 15">
    <name type="scientific">Aquabacterium lacunae</name>
    <dbReference type="NCBI Taxonomy" id="2528630"/>
    <lineage>
        <taxon>Bacteria</taxon>
        <taxon>Pseudomonadati</taxon>
        <taxon>Pseudomonadota</taxon>
        <taxon>Betaproteobacteria</taxon>
        <taxon>Burkholderiales</taxon>
        <taxon>Aquabacterium</taxon>
    </lineage>
</organism>
<dbReference type="Gene3D" id="3.30.300.30">
    <property type="match status" value="1"/>
</dbReference>
<keyword evidence="5 11" id="KW-0812">Transmembrane</keyword>
<evidence type="ECO:0000256" key="8">
    <source>
        <dbReference type="ARBA" id="ARBA00023143"/>
    </source>
</evidence>
<dbReference type="PANTHER" id="PTHR30046">
    <property type="entry name" value="FLAGELLAR M-RING PROTEIN"/>
    <property type="match status" value="1"/>
</dbReference>
<dbReference type="Pfam" id="PF08345">
    <property type="entry name" value="YscJ_FliF_C"/>
    <property type="match status" value="1"/>
</dbReference>
<evidence type="ECO:0000256" key="4">
    <source>
        <dbReference type="ARBA" id="ARBA00022475"/>
    </source>
</evidence>
<evidence type="ECO:0000259" key="13">
    <source>
        <dbReference type="Pfam" id="PF08345"/>
    </source>
</evidence>
<keyword evidence="14" id="KW-0966">Cell projection</keyword>
<evidence type="ECO:0000256" key="3">
    <source>
        <dbReference type="ARBA" id="ARBA00007971"/>
    </source>
</evidence>
<protein>
    <recommendedName>
        <fullName evidence="9">Flagellar M-ring protein</fullName>
    </recommendedName>
</protein>
<dbReference type="NCBIfam" id="TIGR00206">
    <property type="entry name" value="fliF"/>
    <property type="match status" value="1"/>
</dbReference>